<evidence type="ECO:0000313" key="1">
    <source>
        <dbReference type="Proteomes" id="UP000887574"/>
    </source>
</evidence>
<dbReference type="Proteomes" id="UP000887574">
    <property type="component" value="Unplaced"/>
</dbReference>
<evidence type="ECO:0000313" key="2">
    <source>
        <dbReference type="WBParaSite" id="jg18115"/>
    </source>
</evidence>
<reference evidence="2" key="1">
    <citation type="submission" date="2022-11" db="UniProtKB">
        <authorList>
            <consortium name="WormBaseParasite"/>
        </authorList>
    </citation>
    <scope>IDENTIFICATION</scope>
</reference>
<dbReference type="AlphaFoldDB" id="A0A915DCY6"/>
<keyword evidence="1" id="KW-1185">Reference proteome</keyword>
<dbReference type="WBParaSite" id="jg18115">
    <property type="protein sequence ID" value="jg18115"/>
    <property type="gene ID" value="jg18115"/>
</dbReference>
<name>A0A915DCY6_9BILA</name>
<sequence length="220" mass="25012">MCDATFFEALRKSINKWRLEYFDQSRRGEDSCGRTGRLDWNRTGFTRAEGAKNTSAWQLCGMEKVKNSGNRRISKKLSNFIDDRDEFSVTIQHILRIHDASSGSNDCLLLALLYMVAILVGWSKLDSWKKFFQLLIKVSMPVSMFISTLLAKRCPNRLLHCLPSFFRNKKNLVLKNNSQPGVDEDDDVSDKEGVVDEAEKDALIAQKAGMIAQKISRSVP</sequence>
<organism evidence="1 2">
    <name type="scientific">Ditylenchus dipsaci</name>
    <dbReference type="NCBI Taxonomy" id="166011"/>
    <lineage>
        <taxon>Eukaryota</taxon>
        <taxon>Metazoa</taxon>
        <taxon>Ecdysozoa</taxon>
        <taxon>Nematoda</taxon>
        <taxon>Chromadorea</taxon>
        <taxon>Rhabditida</taxon>
        <taxon>Tylenchina</taxon>
        <taxon>Tylenchomorpha</taxon>
        <taxon>Sphaerularioidea</taxon>
        <taxon>Anguinidae</taxon>
        <taxon>Anguininae</taxon>
        <taxon>Ditylenchus</taxon>
    </lineage>
</organism>
<proteinExistence type="predicted"/>
<protein>
    <submittedName>
        <fullName evidence="2">Uncharacterized protein</fullName>
    </submittedName>
</protein>
<accession>A0A915DCY6</accession>